<keyword evidence="2" id="KW-1185">Reference proteome</keyword>
<sequence length="198" mass="20668">MVQSAARTSSGSSSREYGITFECAPPSAVRPGVPLTLPVIVAVRPVGAPRDSSVQQLVVNVSLRNESGTAACPGLTGTLTSSVRSRHGNTTSGFGKFNRLTIAQPGRYRLRVMLGAASANGVTTRDYIDSGVIEVHPGAPAAQRPSELTTSSIARPAPLRGYLTANSLKAPSQVTKLQSLIQENIDLSASDIAAWQQA</sequence>
<evidence type="ECO:0000313" key="1">
    <source>
        <dbReference type="EMBL" id="KAB8278750.1"/>
    </source>
</evidence>
<reference evidence="1 2" key="1">
    <citation type="submission" date="2019-04" db="EMBL/GenBank/DDBJ databases">
        <title>Fungal friends and foes A comparative genomics study of 23 Aspergillus species from section Flavi.</title>
        <authorList>
            <consortium name="DOE Joint Genome Institute"/>
            <person name="Kjaerbolling I."/>
            <person name="Vesth T.C."/>
            <person name="Frisvad J.C."/>
            <person name="Nybo J.L."/>
            <person name="Theobald S."/>
            <person name="Kildgaard S."/>
            <person name="Petersen T.I."/>
            <person name="Kuo A."/>
            <person name="Sato A."/>
            <person name="Lyhne E.K."/>
            <person name="Kogle M.E."/>
            <person name="Wiebenga A."/>
            <person name="Kun R.S."/>
            <person name="Lubbers R.J."/>
            <person name="Makela M.R."/>
            <person name="Barry K."/>
            <person name="Chovatia M."/>
            <person name="Clum A."/>
            <person name="Daum C."/>
            <person name="Haridas S."/>
            <person name="He G."/>
            <person name="LaButti K."/>
            <person name="Lipzen A."/>
            <person name="Mondo S."/>
            <person name="Pangilinan J."/>
            <person name="Riley R."/>
            <person name="Salamov A."/>
            <person name="Simmons B.A."/>
            <person name="Magnuson J.K."/>
            <person name="Henrissat B."/>
            <person name="Mortensen U.H."/>
            <person name="Larsen T.O."/>
            <person name="De vries R.P."/>
            <person name="Grigoriev I.V."/>
            <person name="Machida M."/>
            <person name="Baker S.E."/>
            <person name="Andersen M.R."/>
        </authorList>
    </citation>
    <scope>NUCLEOTIDE SEQUENCE [LARGE SCALE GENOMIC DNA]</scope>
    <source>
        <strain evidence="1 2">CBS 117635</strain>
    </source>
</reference>
<dbReference type="AlphaFoldDB" id="A0A5N6JK93"/>
<dbReference type="InterPro" id="IPR038491">
    <property type="entry name" value="Velvet_dom_sf"/>
</dbReference>
<dbReference type="EMBL" id="ML732767">
    <property type="protein sequence ID" value="KAB8278750.1"/>
    <property type="molecule type" value="Genomic_DNA"/>
</dbReference>
<dbReference type="Gene3D" id="2.60.40.3960">
    <property type="entry name" value="Velvet domain"/>
    <property type="match status" value="1"/>
</dbReference>
<evidence type="ECO:0000313" key="2">
    <source>
        <dbReference type="Proteomes" id="UP000326289"/>
    </source>
</evidence>
<proteinExistence type="predicted"/>
<gene>
    <name evidence="1" type="ORF">BDV30DRAFT_249415</name>
</gene>
<dbReference type="Proteomes" id="UP000326289">
    <property type="component" value="Unassembled WGS sequence"/>
</dbReference>
<organism evidence="1 2">
    <name type="scientific">Aspergillus minisclerotigenes</name>
    <dbReference type="NCBI Taxonomy" id="656917"/>
    <lineage>
        <taxon>Eukaryota</taxon>
        <taxon>Fungi</taxon>
        <taxon>Dikarya</taxon>
        <taxon>Ascomycota</taxon>
        <taxon>Pezizomycotina</taxon>
        <taxon>Eurotiomycetes</taxon>
        <taxon>Eurotiomycetidae</taxon>
        <taxon>Eurotiales</taxon>
        <taxon>Aspergillaceae</taxon>
        <taxon>Aspergillus</taxon>
        <taxon>Aspergillus subgen. Circumdati</taxon>
    </lineage>
</organism>
<accession>A0A5N6JK93</accession>
<name>A0A5N6JK93_9EURO</name>
<protein>
    <submittedName>
        <fullName evidence="1">Uncharacterized protein</fullName>
    </submittedName>
</protein>